<dbReference type="AlphaFoldDB" id="A0A842HYC2"/>
<evidence type="ECO:0000313" key="1">
    <source>
        <dbReference type="EMBL" id="MBC2777433.1"/>
    </source>
</evidence>
<accession>A0A842HYC2</accession>
<dbReference type="GO" id="GO:0015774">
    <property type="term" value="P:polysaccharide transport"/>
    <property type="evidence" value="ECO:0007669"/>
    <property type="project" value="InterPro"/>
</dbReference>
<dbReference type="GO" id="GO:0000271">
    <property type="term" value="P:polysaccharide biosynthetic process"/>
    <property type="evidence" value="ECO:0007669"/>
    <property type="project" value="InterPro"/>
</dbReference>
<dbReference type="RefSeq" id="WP_185800642.1">
    <property type="nucleotide sequence ID" value="NZ_JACJVJ010000001.1"/>
</dbReference>
<dbReference type="CDD" id="cd16440">
    <property type="entry name" value="beta_Kdo_transferase_KpsC_1"/>
    <property type="match status" value="1"/>
</dbReference>
<reference evidence="1 2" key="1">
    <citation type="submission" date="2020-08" db="EMBL/GenBank/DDBJ databases">
        <title>Draft genome sequence of Parasphingopyxis sp. GrpM-11.</title>
        <authorList>
            <person name="Oh J."/>
            <person name="Roh D.-H."/>
        </authorList>
    </citation>
    <scope>NUCLEOTIDE SEQUENCE [LARGE SCALE GENOMIC DNA]</scope>
    <source>
        <strain evidence="1 2">GrpM-11</strain>
    </source>
</reference>
<dbReference type="CDD" id="cd16439">
    <property type="entry name" value="beta_Kdo_transferase_KpsC_2"/>
    <property type="match status" value="1"/>
</dbReference>
<name>A0A842HYC2_9SPHN</name>
<dbReference type="InterPro" id="IPR007833">
    <property type="entry name" value="Capsule_polysaccharide_synth"/>
</dbReference>
<sequence length="687" mass="75019">MTDAPHFRLSAQSLLVPGRGVAALPRLDAFLPEIGSVERRRSPSAATDAIAGWGYKPTAKHARALAEKRGLPYIALEDGFLRSIDLGEAGTPPLSLVADDLGIYYDARGPSRIETLLEDGGWQTPELLARAEAAMQRIAETGLGKTNAAPPFDPRTLPEKSRRRVLVIDQTLGDASIEGGLADTGRFAEMLETARKDEPDAEIIVRRHPAVAAGLKKGCIPARSLRGVTLVDEEARAADIIAKVDSVYCVTSLAGFEALIQGKDVRCFGMPFYAGWGATRDEIGCKRRTAKRSTVEIFAAAYLLYSRYVDPISGEPTTLEATIDRLLHWRMMADRNEGHFAAIGFTPWKRAAVRNILSGPRNSISFHRSVITARHKARATGGKILIWSGKEDAETRDALARASVPVWRMEDGFLRSRGLGSDFHLPASVVLDDRGIYYDRHTASRLETTLEHRALPPELTARAARLRESLVAAGISKYNVGDAPELTPVPGKETLLVVGQVEDDRSIERGTADIATNLGLLEAARADYPGAHLVYKPHPDVETGNRKGGIAEADLDRLADQVVRNANIDLCLGACDRLATMTSLAGFEALLRGKPVTTYGGPFYAGWGLTEDRLALDRRTRRLTLDELVAGTLLLYPRYIHPPTGLPCTAEEIVSWLSEDAPAPGHKRWRWLRALWASVSGKKPVLY</sequence>
<organism evidence="1 2">
    <name type="scientific">Parasphingopyxis marina</name>
    <dbReference type="NCBI Taxonomy" id="2761622"/>
    <lineage>
        <taxon>Bacteria</taxon>
        <taxon>Pseudomonadati</taxon>
        <taxon>Pseudomonadota</taxon>
        <taxon>Alphaproteobacteria</taxon>
        <taxon>Sphingomonadales</taxon>
        <taxon>Sphingomonadaceae</taxon>
        <taxon>Parasphingopyxis</taxon>
    </lineage>
</organism>
<comment type="caution">
    <text evidence="1">The sequence shown here is derived from an EMBL/GenBank/DDBJ whole genome shotgun (WGS) entry which is preliminary data.</text>
</comment>
<evidence type="ECO:0000313" key="2">
    <source>
        <dbReference type="Proteomes" id="UP000564378"/>
    </source>
</evidence>
<dbReference type="EMBL" id="JACJVJ010000001">
    <property type="protein sequence ID" value="MBC2777433.1"/>
    <property type="molecule type" value="Genomic_DNA"/>
</dbReference>
<dbReference type="Pfam" id="PF05159">
    <property type="entry name" value="Capsule_synth"/>
    <property type="match status" value="3"/>
</dbReference>
<dbReference type="Proteomes" id="UP000564378">
    <property type="component" value="Unassembled WGS sequence"/>
</dbReference>
<keyword evidence="2" id="KW-1185">Reference proteome</keyword>
<gene>
    <name evidence="1" type="ORF">H6P80_07340</name>
</gene>
<protein>
    <submittedName>
        <fullName evidence="1">Capsular polysaccharide biosynthesis protein</fullName>
    </submittedName>
</protein>
<proteinExistence type="predicted"/>